<dbReference type="InterPro" id="IPR015864">
    <property type="entry name" value="FAD_synthase"/>
</dbReference>
<dbReference type="EMBL" id="CP026652">
    <property type="protein sequence ID" value="AVH55129.1"/>
    <property type="molecule type" value="Genomic_DNA"/>
</dbReference>
<evidence type="ECO:0000259" key="13">
    <source>
        <dbReference type="Pfam" id="PF06574"/>
    </source>
</evidence>
<keyword evidence="4" id="KW-0285">Flavoprotein</keyword>
<comment type="pathway">
    <text evidence="1">Cofactor biosynthesis; FAD biosynthesis; FAD from FMN: step 1/1.</text>
</comment>
<feature type="domain" description="FAD synthetase" evidence="13">
    <location>
        <begin position="26"/>
        <end position="167"/>
    </location>
</feature>
<dbReference type="RefSeq" id="WP_099501606.1">
    <property type="nucleotide sequence ID" value="NZ_CP026652.1"/>
</dbReference>
<feature type="region of interest" description="Disordered" evidence="12">
    <location>
        <begin position="1"/>
        <end position="23"/>
    </location>
</feature>
<dbReference type="InterPro" id="IPR023468">
    <property type="entry name" value="Riboflavin_kinase"/>
</dbReference>
<evidence type="ECO:0000256" key="6">
    <source>
        <dbReference type="ARBA" id="ARBA00022679"/>
    </source>
</evidence>
<keyword evidence="10" id="KW-0067">ATP-binding</keyword>
<comment type="catalytic activity">
    <reaction evidence="11">
        <text>FMN + ATP + H(+) = FAD + diphosphate</text>
        <dbReference type="Rhea" id="RHEA:17237"/>
        <dbReference type="ChEBI" id="CHEBI:15378"/>
        <dbReference type="ChEBI" id="CHEBI:30616"/>
        <dbReference type="ChEBI" id="CHEBI:33019"/>
        <dbReference type="ChEBI" id="CHEBI:57692"/>
        <dbReference type="ChEBI" id="CHEBI:58210"/>
        <dbReference type="EC" id="2.7.7.2"/>
    </reaction>
</comment>
<keyword evidence="8" id="KW-0547">Nucleotide-binding</keyword>
<keyword evidence="5" id="KW-0288">FMN</keyword>
<evidence type="ECO:0000256" key="5">
    <source>
        <dbReference type="ARBA" id="ARBA00022643"/>
    </source>
</evidence>
<evidence type="ECO:0000256" key="3">
    <source>
        <dbReference type="ARBA" id="ARBA00012393"/>
    </source>
</evidence>
<keyword evidence="7" id="KW-0548">Nucleotidyltransferase</keyword>
<dbReference type="PANTHER" id="PTHR22749:SF6">
    <property type="entry name" value="RIBOFLAVIN KINASE"/>
    <property type="match status" value="1"/>
</dbReference>
<dbReference type="Proteomes" id="UP000238413">
    <property type="component" value="Chromosome"/>
</dbReference>
<dbReference type="EC" id="2.7.7.2" evidence="3"/>
<organism evidence="14 15">
    <name type="scientific">Streptomyces dengpaensis</name>
    <dbReference type="NCBI Taxonomy" id="2049881"/>
    <lineage>
        <taxon>Bacteria</taxon>
        <taxon>Bacillati</taxon>
        <taxon>Actinomycetota</taxon>
        <taxon>Actinomycetes</taxon>
        <taxon>Kitasatosporales</taxon>
        <taxon>Streptomycetaceae</taxon>
        <taxon>Streptomyces</taxon>
    </lineage>
</organism>
<keyword evidence="6" id="KW-0808">Transferase</keyword>
<dbReference type="SUPFAM" id="SSF52374">
    <property type="entry name" value="Nucleotidylyl transferase"/>
    <property type="match status" value="1"/>
</dbReference>
<dbReference type="PANTHER" id="PTHR22749">
    <property type="entry name" value="RIBOFLAVIN KINASE/FMN ADENYLYLTRANSFERASE"/>
    <property type="match status" value="1"/>
</dbReference>
<dbReference type="InterPro" id="IPR014729">
    <property type="entry name" value="Rossmann-like_a/b/a_fold"/>
</dbReference>
<evidence type="ECO:0000256" key="11">
    <source>
        <dbReference type="ARBA" id="ARBA00049494"/>
    </source>
</evidence>
<evidence type="ECO:0000256" key="4">
    <source>
        <dbReference type="ARBA" id="ARBA00022630"/>
    </source>
</evidence>
<evidence type="ECO:0000256" key="9">
    <source>
        <dbReference type="ARBA" id="ARBA00022827"/>
    </source>
</evidence>
<evidence type="ECO:0000256" key="10">
    <source>
        <dbReference type="ARBA" id="ARBA00022840"/>
    </source>
</evidence>
<sequence>MEVLSLEAPHGRRGAGGRRLPGGARSRAKVAIGTFDGVHLGHRQVLNGCDTVLTFDPHPMQVLEPRRVPGLLSDRRYKLHKLAALGIRRVAIVAFDHAWSRVSAEDFVEAVVIDRLGAEFVSVGQGFRFGARGAGTTATFDQYPELSTRVVPLVTRGPTGEPISSTRIRRLIADGDIEWAADLLGASFTLPAFVGDEGRLLIPSTFARPAPGFYLGHVDGHPCGLRVCQDHTVAVTGTALTGTFVEVTFVKRAS</sequence>
<evidence type="ECO:0000256" key="12">
    <source>
        <dbReference type="SAM" id="MobiDB-lite"/>
    </source>
</evidence>
<accession>A0ABN5HVG1</accession>
<evidence type="ECO:0000256" key="8">
    <source>
        <dbReference type="ARBA" id="ARBA00022741"/>
    </source>
</evidence>
<comment type="similarity">
    <text evidence="2">Belongs to the RibF family.</text>
</comment>
<keyword evidence="9" id="KW-0274">FAD</keyword>
<evidence type="ECO:0000313" key="15">
    <source>
        <dbReference type="Proteomes" id="UP000238413"/>
    </source>
</evidence>
<gene>
    <name evidence="14" type="ORF">C4B68_04195</name>
</gene>
<proteinExistence type="inferred from homology"/>
<dbReference type="CDD" id="cd02064">
    <property type="entry name" value="FAD_synthetase_N"/>
    <property type="match status" value="1"/>
</dbReference>
<protein>
    <recommendedName>
        <fullName evidence="3">FAD synthase</fullName>
        <ecNumber evidence="3">2.7.7.2</ecNumber>
    </recommendedName>
</protein>
<dbReference type="Gene3D" id="3.40.50.620">
    <property type="entry name" value="HUPs"/>
    <property type="match status" value="1"/>
</dbReference>
<name>A0ABN5HVG1_9ACTN</name>
<evidence type="ECO:0000256" key="1">
    <source>
        <dbReference type="ARBA" id="ARBA00004726"/>
    </source>
</evidence>
<keyword evidence="15" id="KW-1185">Reference proteome</keyword>
<evidence type="ECO:0000313" key="14">
    <source>
        <dbReference type="EMBL" id="AVH55129.1"/>
    </source>
</evidence>
<evidence type="ECO:0000256" key="7">
    <source>
        <dbReference type="ARBA" id="ARBA00022695"/>
    </source>
</evidence>
<evidence type="ECO:0000256" key="2">
    <source>
        <dbReference type="ARBA" id="ARBA00010214"/>
    </source>
</evidence>
<reference evidence="14 15" key="1">
    <citation type="submission" date="2018-02" db="EMBL/GenBank/DDBJ databases">
        <title>Complete genome sequence of Streptomyces dengpaensis, the producer of angucyclines.</title>
        <authorList>
            <person name="Yumei L."/>
        </authorList>
    </citation>
    <scope>NUCLEOTIDE SEQUENCE [LARGE SCALE GENOMIC DNA]</scope>
    <source>
        <strain evidence="14 15">XZHG99</strain>
    </source>
</reference>
<dbReference type="Pfam" id="PF06574">
    <property type="entry name" value="FAD_syn"/>
    <property type="match status" value="1"/>
</dbReference>